<dbReference type="Proteomes" id="UP000265515">
    <property type="component" value="Unassembled WGS sequence"/>
</dbReference>
<evidence type="ECO:0000313" key="2">
    <source>
        <dbReference type="EMBL" id="GBG71524.1"/>
    </source>
</evidence>
<sequence>MAMAASSCRRLGQRLELAAVIIVVTFFLDGGPRAAIAQGGKDASVFRILQNEAQFSMFYKALLDTTEIWNVEGRTQINGSQLLLFDPTNATLTAALPGGVVVPISPRVESVQDLLNVSREGKLWTVNGKAISVSQQASGSITLTGDDGQETLTIEKARVADPTVTLIALEESVLVNGETGDKILDTCFADEGLKPSTAPPPSSRALPSSARSSAHASASSRTAPASGAAHASASSRAAPASGPSKRSRMLLY</sequence>
<reference evidence="2 3" key="1">
    <citation type="journal article" date="2018" name="Cell">
        <title>The Chara Genome: Secondary Complexity and Implications for Plant Terrestrialization.</title>
        <authorList>
            <person name="Nishiyama T."/>
            <person name="Sakayama H."/>
            <person name="Vries J.D."/>
            <person name="Buschmann H."/>
            <person name="Saint-Marcoux D."/>
            <person name="Ullrich K.K."/>
            <person name="Haas F.B."/>
            <person name="Vanderstraeten L."/>
            <person name="Becker D."/>
            <person name="Lang D."/>
            <person name="Vosolsobe S."/>
            <person name="Rombauts S."/>
            <person name="Wilhelmsson P.K.I."/>
            <person name="Janitza P."/>
            <person name="Kern R."/>
            <person name="Heyl A."/>
            <person name="Rumpler F."/>
            <person name="Villalobos L.I.A.C."/>
            <person name="Clay J.M."/>
            <person name="Skokan R."/>
            <person name="Toyoda A."/>
            <person name="Suzuki Y."/>
            <person name="Kagoshima H."/>
            <person name="Schijlen E."/>
            <person name="Tajeshwar N."/>
            <person name="Catarino B."/>
            <person name="Hetherington A.J."/>
            <person name="Saltykova A."/>
            <person name="Bonnot C."/>
            <person name="Breuninger H."/>
            <person name="Symeonidi A."/>
            <person name="Radhakrishnan G.V."/>
            <person name="Van Nieuwerburgh F."/>
            <person name="Deforce D."/>
            <person name="Chang C."/>
            <person name="Karol K.G."/>
            <person name="Hedrich R."/>
            <person name="Ulvskov P."/>
            <person name="Glockner G."/>
            <person name="Delwiche C.F."/>
            <person name="Petrasek J."/>
            <person name="Van de Peer Y."/>
            <person name="Friml J."/>
            <person name="Beilby M."/>
            <person name="Dolan L."/>
            <person name="Kohara Y."/>
            <person name="Sugano S."/>
            <person name="Fujiyama A."/>
            <person name="Delaux P.-M."/>
            <person name="Quint M."/>
            <person name="TheiBen G."/>
            <person name="Hagemann M."/>
            <person name="Harholt J."/>
            <person name="Dunand C."/>
            <person name="Zachgo S."/>
            <person name="Langdale J."/>
            <person name="Maumus F."/>
            <person name="Straeten D.V.D."/>
            <person name="Gould S.B."/>
            <person name="Rensing S.A."/>
        </authorList>
    </citation>
    <scope>NUCLEOTIDE SEQUENCE [LARGE SCALE GENOMIC DNA]</scope>
    <source>
        <strain evidence="2 3">S276</strain>
    </source>
</reference>
<dbReference type="AlphaFoldDB" id="A0A388KN93"/>
<protein>
    <recommendedName>
        <fullName evidence="4">FAS1 domain-containing protein</fullName>
    </recommendedName>
</protein>
<keyword evidence="3" id="KW-1185">Reference proteome</keyword>
<evidence type="ECO:0008006" key="4">
    <source>
        <dbReference type="Google" id="ProtNLM"/>
    </source>
</evidence>
<name>A0A388KN93_CHABU</name>
<comment type="caution">
    <text evidence="2">The sequence shown here is derived from an EMBL/GenBank/DDBJ whole genome shotgun (WGS) entry which is preliminary data.</text>
</comment>
<dbReference type="Gramene" id="GBG71524">
    <property type="protein sequence ID" value="GBG71524"/>
    <property type="gene ID" value="CBR_g8942"/>
</dbReference>
<gene>
    <name evidence="2" type="ORF">CBR_g8942</name>
</gene>
<organism evidence="2 3">
    <name type="scientific">Chara braunii</name>
    <name type="common">Braun's stonewort</name>
    <dbReference type="NCBI Taxonomy" id="69332"/>
    <lineage>
        <taxon>Eukaryota</taxon>
        <taxon>Viridiplantae</taxon>
        <taxon>Streptophyta</taxon>
        <taxon>Charophyceae</taxon>
        <taxon>Charales</taxon>
        <taxon>Characeae</taxon>
        <taxon>Chara</taxon>
    </lineage>
</organism>
<proteinExistence type="predicted"/>
<feature type="compositionally biased region" description="Low complexity" evidence="1">
    <location>
        <begin position="203"/>
        <end position="244"/>
    </location>
</feature>
<feature type="region of interest" description="Disordered" evidence="1">
    <location>
        <begin position="192"/>
        <end position="252"/>
    </location>
</feature>
<evidence type="ECO:0000256" key="1">
    <source>
        <dbReference type="SAM" id="MobiDB-lite"/>
    </source>
</evidence>
<dbReference type="EMBL" id="BFEA01000148">
    <property type="protein sequence ID" value="GBG71524.1"/>
    <property type="molecule type" value="Genomic_DNA"/>
</dbReference>
<accession>A0A388KN93</accession>
<evidence type="ECO:0000313" key="3">
    <source>
        <dbReference type="Proteomes" id="UP000265515"/>
    </source>
</evidence>